<dbReference type="PANTHER" id="PTHR30535:SF34">
    <property type="entry name" value="MOLYBDATE-BINDING PROTEIN MOLA"/>
    <property type="match status" value="1"/>
</dbReference>
<protein>
    <submittedName>
        <fullName evidence="2">Periplasmic binding protein</fullName>
    </submittedName>
</protein>
<dbReference type="SUPFAM" id="SSF53807">
    <property type="entry name" value="Helical backbone' metal receptor"/>
    <property type="match status" value="1"/>
</dbReference>
<dbReference type="GeneID" id="8739742"/>
<evidence type="ECO:0000313" key="3">
    <source>
        <dbReference type="Proteomes" id="UP000001901"/>
    </source>
</evidence>
<dbReference type="KEGG" id="apo:Arcpr_1065"/>
<proteinExistence type="predicted"/>
<dbReference type="Proteomes" id="UP000001901">
    <property type="component" value="Chromosome"/>
</dbReference>
<gene>
    <name evidence="2" type="ordered locus">Arcpr_1065</name>
</gene>
<dbReference type="OrthoDB" id="24039at2157"/>
<evidence type="ECO:0000259" key="1">
    <source>
        <dbReference type="PROSITE" id="PS50983"/>
    </source>
</evidence>
<organism evidence="2 3">
    <name type="scientific">Archaeoglobus profundus (strain DSM 5631 / JCM 9629 / NBRC 100127 / Av18)</name>
    <dbReference type="NCBI Taxonomy" id="572546"/>
    <lineage>
        <taxon>Archaea</taxon>
        <taxon>Methanobacteriati</taxon>
        <taxon>Methanobacteriota</taxon>
        <taxon>Archaeoglobi</taxon>
        <taxon>Archaeoglobales</taxon>
        <taxon>Archaeoglobaceae</taxon>
        <taxon>Archaeoglobus</taxon>
    </lineage>
</organism>
<feature type="domain" description="Fe/B12 periplasmic-binding" evidence="1">
    <location>
        <begin position="91"/>
        <end position="356"/>
    </location>
</feature>
<dbReference type="HOGENOM" id="CLU_038034_2_0_2"/>
<accession>D2RDD0</accession>
<dbReference type="PANTHER" id="PTHR30535">
    <property type="entry name" value="VITAMIN B12-BINDING PROTEIN"/>
    <property type="match status" value="1"/>
</dbReference>
<evidence type="ECO:0000313" key="2">
    <source>
        <dbReference type="EMBL" id="ADB58124.1"/>
    </source>
</evidence>
<name>D2RDD0_ARCPA</name>
<sequence length="387" mass="43854">MRSAVFLALILLVSCIEVVSANDYMDLFKGDNRITKDELANIITDYMLGSSTLSLDEIREASYVYIHWNGEPKSIVDSANRTITIYKPIKRIVALHSDAVEALVVLGAKDKVVGVSKYTKESKRQFPELSELPSVGSCFDPDIEAIVSLNPDVVISYVRWPDPSKLEEKFKLLGLNITVIRFDFYKGSTMKEEMEKLGYLLDKEENASKYIKWFEKYENLVKSRIPEKKVKVYTCRKPLRAFGEGSGLYDLSVAAGGDNVLKGRKGYFDVDPEQVILWAPDVILRWSYAGGYETDDISGMKADYEEIVNLPGFENVPAVKNGRVYVISADLATAPSFPVALVTVAKWLYPDRYSDINPKEIFQEYIDNFLHINYNVSEQGSFVYPKW</sequence>
<dbReference type="PROSITE" id="PS50983">
    <property type="entry name" value="FE_B12_PBP"/>
    <property type="match status" value="1"/>
</dbReference>
<dbReference type="InterPro" id="IPR002491">
    <property type="entry name" value="ABC_transptr_periplasmic_BD"/>
</dbReference>
<dbReference type="InterPro" id="IPR050902">
    <property type="entry name" value="ABC_Transporter_SBP"/>
</dbReference>
<dbReference type="STRING" id="572546.Arcpr_1065"/>
<reference evidence="2 3" key="1">
    <citation type="journal article" date="2010" name="Stand. Genomic Sci.">
        <title>Complete genome sequence of Archaeoglobus profundus type strain (AV18).</title>
        <authorList>
            <person name="von Jan M."/>
            <person name="Lapidus A."/>
            <person name="Del Rio T.G."/>
            <person name="Copeland A."/>
            <person name="Tice H."/>
            <person name="Cheng J.F."/>
            <person name="Lucas S."/>
            <person name="Chen F."/>
            <person name="Nolan M."/>
            <person name="Goodwin L."/>
            <person name="Han C."/>
            <person name="Pitluck S."/>
            <person name="Liolios K."/>
            <person name="Ivanova N."/>
            <person name="Mavromatis K."/>
            <person name="Ovchinnikova G."/>
            <person name="Chertkov O."/>
            <person name="Pati A."/>
            <person name="Chen A."/>
            <person name="Palaniappan K."/>
            <person name="Land M."/>
            <person name="Hauser L."/>
            <person name="Chang Y.J."/>
            <person name="Jeffries C.D."/>
            <person name="Saunders E."/>
            <person name="Brettin T."/>
            <person name="Detter J.C."/>
            <person name="Chain P."/>
            <person name="Eichinger K."/>
            <person name="Huber H."/>
            <person name="Spring S."/>
            <person name="Rohde M."/>
            <person name="Goker M."/>
            <person name="Wirth R."/>
            <person name="Woyke T."/>
            <person name="Bristow J."/>
            <person name="Eisen J.A."/>
            <person name="Markowitz V."/>
            <person name="Hugenholtz P."/>
            <person name="Kyrpides N.C."/>
            <person name="Klenk H.P."/>
        </authorList>
    </citation>
    <scope>NUCLEOTIDE SEQUENCE [LARGE SCALE GENOMIC DNA]</scope>
    <source>
        <strain evidence="3">DSM 5631 / JCM 9629 / NBRC 100127 / Av18</strain>
    </source>
</reference>
<dbReference type="Pfam" id="PF01497">
    <property type="entry name" value="Peripla_BP_2"/>
    <property type="match status" value="1"/>
</dbReference>
<dbReference type="RefSeq" id="WP_012940460.1">
    <property type="nucleotide sequence ID" value="NC_013741.1"/>
</dbReference>
<dbReference type="PROSITE" id="PS51257">
    <property type="entry name" value="PROKAR_LIPOPROTEIN"/>
    <property type="match status" value="1"/>
</dbReference>
<dbReference type="AlphaFoldDB" id="D2RDD0"/>
<keyword evidence="3" id="KW-1185">Reference proteome</keyword>
<dbReference type="PaxDb" id="572546-Arcpr_1065"/>
<dbReference type="EMBL" id="CP001857">
    <property type="protein sequence ID" value="ADB58124.1"/>
    <property type="molecule type" value="Genomic_DNA"/>
</dbReference>
<dbReference type="Gene3D" id="3.40.50.1980">
    <property type="entry name" value="Nitrogenase molybdenum iron protein domain"/>
    <property type="match status" value="2"/>
</dbReference>
<dbReference type="eggNOG" id="arCOG04233">
    <property type="taxonomic scope" value="Archaea"/>
</dbReference>